<dbReference type="InterPro" id="IPR036770">
    <property type="entry name" value="Ankyrin_rpt-contain_sf"/>
</dbReference>
<feature type="repeat" description="ANK" evidence="3">
    <location>
        <begin position="137"/>
        <end position="169"/>
    </location>
</feature>
<dbReference type="Proteomes" id="UP001516400">
    <property type="component" value="Unassembled WGS sequence"/>
</dbReference>
<evidence type="ECO:0000313" key="6">
    <source>
        <dbReference type="Proteomes" id="UP001516400"/>
    </source>
</evidence>
<dbReference type="PANTHER" id="PTHR24171">
    <property type="entry name" value="ANKYRIN REPEAT DOMAIN-CONTAINING PROTEIN 39-RELATED"/>
    <property type="match status" value="1"/>
</dbReference>
<dbReference type="SUPFAM" id="SSF48403">
    <property type="entry name" value="Ankyrin repeat"/>
    <property type="match status" value="1"/>
</dbReference>
<dbReference type="EMBL" id="JABFTP020000124">
    <property type="protein sequence ID" value="KAL3279934.1"/>
    <property type="molecule type" value="Genomic_DNA"/>
</dbReference>
<reference evidence="5 6" key="1">
    <citation type="journal article" date="2021" name="BMC Biol.">
        <title>Horizontally acquired antibacterial genes associated with adaptive radiation of ladybird beetles.</title>
        <authorList>
            <person name="Li H.S."/>
            <person name="Tang X.F."/>
            <person name="Huang Y.H."/>
            <person name="Xu Z.Y."/>
            <person name="Chen M.L."/>
            <person name="Du X.Y."/>
            <person name="Qiu B.Y."/>
            <person name="Chen P.T."/>
            <person name="Zhang W."/>
            <person name="Slipinski A."/>
            <person name="Escalona H.E."/>
            <person name="Waterhouse R.M."/>
            <person name="Zwick A."/>
            <person name="Pang H."/>
        </authorList>
    </citation>
    <scope>NUCLEOTIDE SEQUENCE [LARGE SCALE GENOMIC DNA]</scope>
    <source>
        <strain evidence="5">SYSU2018</strain>
    </source>
</reference>
<dbReference type="PRINTS" id="PR01415">
    <property type="entry name" value="ANKYRIN"/>
</dbReference>
<keyword evidence="6" id="KW-1185">Reference proteome</keyword>
<keyword evidence="4" id="KW-1133">Transmembrane helix</keyword>
<proteinExistence type="predicted"/>
<evidence type="ECO:0000313" key="5">
    <source>
        <dbReference type="EMBL" id="KAL3279934.1"/>
    </source>
</evidence>
<evidence type="ECO:0000256" key="1">
    <source>
        <dbReference type="ARBA" id="ARBA00022737"/>
    </source>
</evidence>
<feature type="repeat" description="ANK" evidence="3">
    <location>
        <begin position="170"/>
        <end position="202"/>
    </location>
</feature>
<dbReference type="Gene3D" id="1.25.40.20">
    <property type="entry name" value="Ankyrin repeat-containing domain"/>
    <property type="match status" value="2"/>
</dbReference>
<accession>A0ABD2NN18</accession>
<keyword evidence="2 3" id="KW-0040">ANK repeat</keyword>
<feature type="transmembrane region" description="Helical" evidence="4">
    <location>
        <begin position="41"/>
        <end position="59"/>
    </location>
</feature>
<comment type="caution">
    <text evidence="5">The sequence shown here is derived from an EMBL/GenBank/DDBJ whole genome shotgun (WGS) entry which is preliminary data.</text>
</comment>
<keyword evidence="4" id="KW-0812">Transmembrane</keyword>
<dbReference type="InterPro" id="IPR002110">
    <property type="entry name" value="Ankyrin_rpt"/>
</dbReference>
<feature type="repeat" description="ANK" evidence="3">
    <location>
        <begin position="203"/>
        <end position="235"/>
    </location>
</feature>
<evidence type="ECO:0000256" key="2">
    <source>
        <dbReference type="ARBA" id="ARBA00023043"/>
    </source>
</evidence>
<feature type="repeat" description="ANK" evidence="3">
    <location>
        <begin position="71"/>
        <end position="103"/>
    </location>
</feature>
<organism evidence="5 6">
    <name type="scientific">Cryptolaemus montrouzieri</name>
    <dbReference type="NCBI Taxonomy" id="559131"/>
    <lineage>
        <taxon>Eukaryota</taxon>
        <taxon>Metazoa</taxon>
        <taxon>Ecdysozoa</taxon>
        <taxon>Arthropoda</taxon>
        <taxon>Hexapoda</taxon>
        <taxon>Insecta</taxon>
        <taxon>Pterygota</taxon>
        <taxon>Neoptera</taxon>
        <taxon>Endopterygota</taxon>
        <taxon>Coleoptera</taxon>
        <taxon>Polyphaga</taxon>
        <taxon>Cucujiformia</taxon>
        <taxon>Coccinelloidea</taxon>
        <taxon>Coccinellidae</taxon>
        <taxon>Scymninae</taxon>
        <taxon>Scymnini</taxon>
        <taxon>Cryptolaemus</taxon>
    </lineage>
</organism>
<protein>
    <submittedName>
        <fullName evidence="5">Uncharacterized protein</fullName>
    </submittedName>
</protein>
<sequence length="398" mass="45445">MMYNSVIASNLYYLDSSSFCAKAVKFVTIVSALVYASDVSFFSRVFLFIILIVFASFRLKLCRLFSIIGVSRSRPLHDAVRKNNEVNVKWLLENGSDVNEQDARGITALHIAVKEENFLIVQILLKYGADISIQGKYGNTPLHLACLSGRIDVMTSLLSYGADIDYRNRFGETPLHIAAKCNNQEIIRLLLNRNAHSNTKDCYGETVLHSAVKKSCIGVVEILLEHGADVLAMNSENDTAFDIAVRKREKEITEVLLPHLVLRKSQIESISKIFENLHVENFERDCAIELQFAKKLDVVIDSRITYYDLLTTNLNQIAKFSRMEIFEKVLENESSAAMFPIYISIMRKRLKKALRKKKLLEKCYSSFSCHIKKNLPLICLEEIFDYFSEYELENFGSI</sequence>
<name>A0ABD2NN18_9CUCU</name>
<keyword evidence="1" id="KW-0677">Repeat</keyword>
<evidence type="ECO:0000256" key="4">
    <source>
        <dbReference type="SAM" id="Phobius"/>
    </source>
</evidence>
<dbReference type="PROSITE" id="PS50088">
    <property type="entry name" value="ANK_REPEAT"/>
    <property type="match status" value="5"/>
</dbReference>
<keyword evidence="4" id="KW-0472">Membrane</keyword>
<dbReference type="Pfam" id="PF12796">
    <property type="entry name" value="Ank_2"/>
    <property type="match status" value="1"/>
</dbReference>
<dbReference type="SMART" id="SM00248">
    <property type="entry name" value="ANK"/>
    <property type="match status" value="6"/>
</dbReference>
<dbReference type="PROSITE" id="PS50297">
    <property type="entry name" value="ANK_REP_REGION"/>
    <property type="match status" value="5"/>
</dbReference>
<dbReference type="Pfam" id="PF13857">
    <property type="entry name" value="Ank_5"/>
    <property type="match status" value="1"/>
</dbReference>
<feature type="repeat" description="ANK" evidence="3">
    <location>
        <begin position="104"/>
        <end position="136"/>
    </location>
</feature>
<gene>
    <name evidence="5" type="ORF">HHI36_017440</name>
</gene>
<dbReference type="AlphaFoldDB" id="A0ABD2NN18"/>
<evidence type="ECO:0000256" key="3">
    <source>
        <dbReference type="PROSITE-ProRule" id="PRU00023"/>
    </source>
</evidence>